<dbReference type="AlphaFoldDB" id="A0A1M7SNV9"/>
<gene>
    <name evidence="4" type="ORF">SAMN02745193_02097</name>
</gene>
<dbReference type="Pfam" id="PF00486">
    <property type="entry name" value="Trans_reg_C"/>
    <property type="match status" value="1"/>
</dbReference>
<dbReference type="Gene3D" id="1.10.10.10">
    <property type="entry name" value="Winged helix-like DNA-binding domain superfamily/Winged helix DNA-binding domain"/>
    <property type="match status" value="1"/>
</dbReference>
<evidence type="ECO:0000313" key="5">
    <source>
        <dbReference type="Proteomes" id="UP000184391"/>
    </source>
</evidence>
<sequence>MISTPVSGLFPDSDSLIPRFREAGDVTLDLFHRDGRVEDCWLGLDPHEFELFWRLAAHPGKRLTHRQLLLDGWSIALEPQTNSVAVRIVRLQAKLERVGLHRMIASHPEGGYVLHAPPGPGSFRLARPIEA</sequence>
<keyword evidence="5" id="KW-1185">Reference proteome</keyword>
<evidence type="ECO:0000313" key="4">
    <source>
        <dbReference type="EMBL" id="SHN60119.1"/>
    </source>
</evidence>
<reference evidence="5" key="1">
    <citation type="submission" date="2016-12" db="EMBL/GenBank/DDBJ databases">
        <authorList>
            <person name="Varghese N."/>
            <person name="Submissions S."/>
        </authorList>
    </citation>
    <scope>NUCLEOTIDE SEQUENCE [LARGE SCALE GENOMIC DNA]</scope>
    <source>
        <strain evidence="5">DSM 11032</strain>
    </source>
</reference>
<dbReference type="STRING" id="198312.SAMN02745193_02097"/>
<dbReference type="RefSeq" id="WP_072674862.1">
    <property type="nucleotide sequence ID" value="NZ_FRDF01000011.1"/>
</dbReference>
<dbReference type="CDD" id="cd00383">
    <property type="entry name" value="trans_reg_C"/>
    <property type="match status" value="1"/>
</dbReference>
<dbReference type="InterPro" id="IPR036388">
    <property type="entry name" value="WH-like_DNA-bd_sf"/>
</dbReference>
<name>A0A1M7SNV9_9SPHN</name>
<dbReference type="EMBL" id="FRDF01000011">
    <property type="protein sequence ID" value="SHN60119.1"/>
    <property type="molecule type" value="Genomic_DNA"/>
</dbReference>
<feature type="domain" description="OmpR/PhoB-type" evidence="3">
    <location>
        <begin position="18"/>
        <end position="116"/>
    </location>
</feature>
<dbReference type="SMART" id="SM00862">
    <property type="entry name" value="Trans_reg_C"/>
    <property type="match status" value="1"/>
</dbReference>
<dbReference type="GO" id="GO:0006355">
    <property type="term" value="P:regulation of DNA-templated transcription"/>
    <property type="evidence" value="ECO:0007669"/>
    <property type="project" value="InterPro"/>
</dbReference>
<proteinExistence type="predicted"/>
<evidence type="ECO:0000256" key="2">
    <source>
        <dbReference type="PROSITE-ProRule" id="PRU01091"/>
    </source>
</evidence>
<dbReference type="PROSITE" id="PS51755">
    <property type="entry name" value="OMPR_PHOB"/>
    <property type="match status" value="1"/>
</dbReference>
<keyword evidence="1 2" id="KW-0238">DNA-binding</keyword>
<dbReference type="SUPFAM" id="SSF46894">
    <property type="entry name" value="C-terminal effector domain of the bipartite response regulators"/>
    <property type="match status" value="1"/>
</dbReference>
<dbReference type="GO" id="GO:0000160">
    <property type="term" value="P:phosphorelay signal transduction system"/>
    <property type="evidence" value="ECO:0007669"/>
    <property type="project" value="InterPro"/>
</dbReference>
<dbReference type="OrthoDB" id="7595335at2"/>
<feature type="DNA-binding region" description="OmpR/PhoB-type" evidence="2">
    <location>
        <begin position="18"/>
        <end position="116"/>
    </location>
</feature>
<accession>A0A1M7SNV9</accession>
<protein>
    <submittedName>
        <fullName evidence="4">Transcriptional regulatory protein, C terminal</fullName>
    </submittedName>
</protein>
<evidence type="ECO:0000256" key="1">
    <source>
        <dbReference type="ARBA" id="ARBA00023125"/>
    </source>
</evidence>
<organism evidence="4 5">
    <name type="scientific">Erythrobacter sanguineus</name>
    <dbReference type="NCBI Taxonomy" id="198312"/>
    <lineage>
        <taxon>Bacteria</taxon>
        <taxon>Pseudomonadati</taxon>
        <taxon>Pseudomonadota</taxon>
        <taxon>Alphaproteobacteria</taxon>
        <taxon>Sphingomonadales</taxon>
        <taxon>Erythrobacteraceae</taxon>
        <taxon>Erythrobacter/Porphyrobacter group</taxon>
        <taxon>Erythrobacter</taxon>
    </lineage>
</organism>
<dbReference type="InterPro" id="IPR001867">
    <property type="entry name" value="OmpR/PhoB-type_DNA-bd"/>
</dbReference>
<dbReference type="GO" id="GO:0003677">
    <property type="term" value="F:DNA binding"/>
    <property type="evidence" value="ECO:0007669"/>
    <property type="project" value="UniProtKB-UniRule"/>
</dbReference>
<dbReference type="Proteomes" id="UP000184391">
    <property type="component" value="Unassembled WGS sequence"/>
</dbReference>
<evidence type="ECO:0000259" key="3">
    <source>
        <dbReference type="PROSITE" id="PS51755"/>
    </source>
</evidence>
<dbReference type="InterPro" id="IPR016032">
    <property type="entry name" value="Sig_transdc_resp-reg_C-effctor"/>
</dbReference>